<dbReference type="Gene3D" id="1.10.287.1490">
    <property type="match status" value="1"/>
</dbReference>
<organism evidence="2">
    <name type="scientific">Triatoma infestans</name>
    <name type="common">Assassin bug</name>
    <dbReference type="NCBI Taxonomy" id="30076"/>
    <lineage>
        <taxon>Eukaryota</taxon>
        <taxon>Metazoa</taxon>
        <taxon>Ecdysozoa</taxon>
        <taxon>Arthropoda</taxon>
        <taxon>Hexapoda</taxon>
        <taxon>Insecta</taxon>
        <taxon>Pterygota</taxon>
        <taxon>Neoptera</taxon>
        <taxon>Paraneoptera</taxon>
        <taxon>Hemiptera</taxon>
        <taxon>Heteroptera</taxon>
        <taxon>Panheteroptera</taxon>
        <taxon>Cimicomorpha</taxon>
        <taxon>Reduviidae</taxon>
        <taxon>Triatominae</taxon>
        <taxon>Triatoma</taxon>
    </lineage>
</organism>
<feature type="non-terminal residue" evidence="2">
    <location>
        <position position="1"/>
    </location>
</feature>
<proteinExistence type="predicted"/>
<feature type="coiled-coil region" evidence="1">
    <location>
        <begin position="1"/>
        <end position="136"/>
    </location>
</feature>
<dbReference type="AlphaFoldDB" id="A0A170WAX4"/>
<evidence type="ECO:0000313" key="2">
    <source>
        <dbReference type="EMBL" id="JAR97398.1"/>
    </source>
</evidence>
<reference evidence="2" key="2">
    <citation type="journal article" date="2017" name="J. Med. Entomol.">
        <title>Transcriptome Analysis of the Triatoma infestans (Hemiptera: Reduviidae) Integument.</title>
        <authorList>
            <person name="Calderon-Fernandez G.M."/>
            <person name="Moriconi D.E."/>
            <person name="Dulbecco A.B."/>
            <person name="Juarez M.P."/>
        </authorList>
    </citation>
    <scope>NUCLEOTIDE SEQUENCE</scope>
    <source>
        <strain evidence="2">Int1</strain>
        <tissue evidence="2">Integument</tissue>
    </source>
</reference>
<sequence length="165" mass="19097">FAEIESRLEEKTKQIEEMHTELEATRNKLNELNLNLSRNKSEHSKTLTLLEKANEEIKLLKGVIVTLNTKNQNEDTVDQLKNNINQRNEEIAVLKEEIKLCKERNNSLQHKNWKMAEALTNAEKALQNKITNEQNSVATTSECNIEYVQETILRLVKTLAPQMNL</sequence>
<name>A0A170WAX4_TRIIF</name>
<evidence type="ECO:0000256" key="1">
    <source>
        <dbReference type="SAM" id="Coils"/>
    </source>
</evidence>
<dbReference type="EMBL" id="GEMB01005926">
    <property type="protein sequence ID" value="JAR97398.1"/>
    <property type="molecule type" value="Transcribed_RNA"/>
</dbReference>
<reference evidence="2" key="1">
    <citation type="submission" date="2016-04" db="EMBL/GenBank/DDBJ databases">
        <authorList>
            <person name="Calderon-Fernandez G.M.Sr."/>
        </authorList>
    </citation>
    <scope>NUCLEOTIDE SEQUENCE</scope>
    <source>
        <strain evidence="2">Int1</strain>
        <tissue evidence="2">Integument</tissue>
    </source>
</reference>
<keyword evidence="1" id="KW-0175">Coiled coil</keyword>
<feature type="non-terminal residue" evidence="2">
    <location>
        <position position="165"/>
    </location>
</feature>
<protein>
    <submittedName>
        <fullName evidence="2">Kinectin-like protein</fullName>
    </submittedName>
</protein>
<accession>A0A170WAX4</accession>